<dbReference type="Pfam" id="PF05378">
    <property type="entry name" value="Hydant_A_N"/>
    <property type="match status" value="1"/>
</dbReference>
<dbReference type="PANTHER" id="PTHR11365:SF23">
    <property type="entry name" value="HYPOTHETICAL 5-OXOPROLINASE (EUROFUNG)-RELATED"/>
    <property type="match status" value="1"/>
</dbReference>
<dbReference type="GO" id="GO:0006749">
    <property type="term" value="P:glutathione metabolic process"/>
    <property type="evidence" value="ECO:0007669"/>
    <property type="project" value="TreeGrafter"/>
</dbReference>
<proteinExistence type="predicted"/>
<evidence type="ECO:0000259" key="1">
    <source>
        <dbReference type="Pfam" id="PF01968"/>
    </source>
</evidence>
<dbReference type="GO" id="GO:0017168">
    <property type="term" value="F:5-oxoprolinase (ATP-hydrolyzing) activity"/>
    <property type="evidence" value="ECO:0007669"/>
    <property type="project" value="TreeGrafter"/>
</dbReference>
<dbReference type="EC" id="3.5.2.14" evidence="4"/>
<dbReference type="PANTHER" id="PTHR11365">
    <property type="entry name" value="5-OXOPROLINASE RELATED"/>
    <property type="match status" value="1"/>
</dbReference>
<dbReference type="GO" id="GO:0005829">
    <property type="term" value="C:cytosol"/>
    <property type="evidence" value="ECO:0007669"/>
    <property type="project" value="TreeGrafter"/>
</dbReference>
<keyword evidence="4" id="KW-0378">Hydrolase</keyword>
<evidence type="ECO:0000259" key="2">
    <source>
        <dbReference type="Pfam" id="PF05378"/>
    </source>
</evidence>
<organism evidence="4">
    <name type="scientific">hydrothermal vent metagenome</name>
    <dbReference type="NCBI Taxonomy" id="652676"/>
    <lineage>
        <taxon>unclassified sequences</taxon>
        <taxon>metagenomes</taxon>
        <taxon>ecological metagenomes</taxon>
    </lineage>
</organism>
<dbReference type="Pfam" id="PF19278">
    <property type="entry name" value="Hydant_A_C"/>
    <property type="match status" value="1"/>
</dbReference>
<evidence type="ECO:0000313" key="4">
    <source>
        <dbReference type="EMBL" id="CUS49998.1"/>
    </source>
</evidence>
<dbReference type="InterPro" id="IPR045079">
    <property type="entry name" value="Oxoprolinase-like"/>
</dbReference>
<dbReference type="EMBL" id="CZRL01000008">
    <property type="protein sequence ID" value="CUS49998.1"/>
    <property type="molecule type" value="Genomic_DNA"/>
</dbReference>
<dbReference type="InterPro" id="IPR008040">
    <property type="entry name" value="Hydant_A_N"/>
</dbReference>
<feature type="domain" description="Hydantoinase/oxoprolinase N-terminal" evidence="2">
    <location>
        <begin position="13"/>
        <end position="183"/>
    </location>
</feature>
<feature type="domain" description="Hydantoinase A/oxoprolinase" evidence="1">
    <location>
        <begin position="205"/>
        <end position="494"/>
    </location>
</feature>
<dbReference type="InterPro" id="IPR049517">
    <property type="entry name" value="ACX-like_C"/>
</dbReference>
<feature type="domain" description="Acetophenone carboxylase-like C-terminal" evidence="3">
    <location>
        <begin position="623"/>
        <end position="674"/>
    </location>
</feature>
<dbReference type="Pfam" id="PF01968">
    <property type="entry name" value="Hydantoinase_A"/>
    <property type="match status" value="1"/>
</dbReference>
<dbReference type="AlphaFoldDB" id="A0A160TSC7"/>
<dbReference type="GO" id="GO:0047423">
    <property type="term" value="F:N-methylhydantoinase (ATP-hydrolyzing) activity"/>
    <property type="evidence" value="ECO:0007669"/>
    <property type="project" value="UniProtKB-EC"/>
</dbReference>
<dbReference type="InterPro" id="IPR002821">
    <property type="entry name" value="Hydantoinase_A"/>
</dbReference>
<sequence length="687" mass="73218">MKSNTSTGEWQAGVDVGGTNTDLLFLNRQTGEYQVEKLSTTTSDQSLAVIQGIESGPTPVAELAAVVHGTTIATNAVLERKGARCGLITTRGFRDILELGRRTRPNNYGMTGSFEPLIDRELRLEVSERLDARGRILLPLDEDEVRTALKTLHELGAEAVVIHFLHAYANPVHEQRAAEIARTNWPTGFISISSDILREVREFERGSTAAVNAYVQPVLSSYLSRISDRLQEAGFGHDLLVMQGNGGTLTAPAAARQPVQTVMSGPAAGAVAAAHIGQQSGFDNLIACDMGGTSFDVSVIVGATPSLSSEKDLAYGIPVRVPMVDIHTIGAGGGSIARVDSAGLLRVGPESAGAQPGPVCYGRGGSKPTVTDANLVLGRIDVSGFSGVAQARNALSNAQDAIKKEVGDPLQLDTVDAAAAILAVSCNQLASAIRLVSIEKGHDPRDFALFAFGGAGPLHAVTLAAELAIPQVLVPRFPGITSALGCLISDLRHDYVETLWRPLADIDEDNADRILKHQGETGQRAIVDEAVPVDEVEIFHEADLMYRGQSHVFRVTVQSPGFSSDAVAESFADRYRERFDIILEDMTPVLASLRTTVIGRRHDLTHSLFSTSYPTAPGEAPPIRMVHFNGEWLASTVYDRALISSGTLIEGPAIIQQADSTCVINPGTTAKIDSVGNLIIDVLLHKQ</sequence>
<name>A0A160TSC7_9ZZZZ</name>
<gene>
    <name evidence="4" type="ORF">MGWOODY_XGa3030</name>
</gene>
<protein>
    <submittedName>
        <fullName evidence="4">N-methylhydantoinase A</fullName>
        <ecNumber evidence="4">3.5.2.14</ecNumber>
    </submittedName>
</protein>
<reference evidence="4" key="1">
    <citation type="submission" date="2015-10" db="EMBL/GenBank/DDBJ databases">
        <authorList>
            <person name="Gilbert D.G."/>
        </authorList>
    </citation>
    <scope>NUCLEOTIDE SEQUENCE</scope>
</reference>
<evidence type="ECO:0000259" key="3">
    <source>
        <dbReference type="Pfam" id="PF19278"/>
    </source>
</evidence>
<accession>A0A160TSC7</accession>